<dbReference type="CDD" id="cd08916">
    <property type="entry name" value="TrHb3_P"/>
    <property type="match status" value="1"/>
</dbReference>
<keyword evidence="4" id="KW-0408">Iron</keyword>
<protein>
    <submittedName>
        <fullName evidence="5">Group 3 truncated hemoglobin ctb</fullName>
    </submittedName>
</protein>
<dbReference type="InterPro" id="IPR001486">
    <property type="entry name" value="Hemoglobin_trunc"/>
</dbReference>
<keyword evidence="2" id="KW-0349">Heme</keyword>
<dbReference type="InterPro" id="IPR009050">
    <property type="entry name" value="Globin-like_sf"/>
</dbReference>
<dbReference type="GO" id="GO:0046872">
    <property type="term" value="F:metal ion binding"/>
    <property type="evidence" value="ECO:0007669"/>
    <property type="project" value="UniProtKB-KW"/>
</dbReference>
<dbReference type="Proteomes" id="UP000262142">
    <property type="component" value="Unassembled WGS sequence"/>
</dbReference>
<keyword evidence="3" id="KW-0479">Metal-binding</keyword>
<dbReference type="Pfam" id="PF01152">
    <property type="entry name" value="Bac_globin"/>
    <property type="match status" value="1"/>
</dbReference>
<evidence type="ECO:0000256" key="1">
    <source>
        <dbReference type="ARBA" id="ARBA00022448"/>
    </source>
</evidence>
<dbReference type="SUPFAM" id="SSF46458">
    <property type="entry name" value="Globin-like"/>
    <property type="match status" value="1"/>
</dbReference>
<dbReference type="InterPro" id="IPR012292">
    <property type="entry name" value="Globin/Proto"/>
</dbReference>
<dbReference type="EMBL" id="UNSC01000001">
    <property type="protein sequence ID" value="SZD71253.1"/>
    <property type="molecule type" value="Genomic_DNA"/>
</dbReference>
<sequence length="137" mass="16471">MIKIILNLYKFHSMKDIQDIEDVKQMVDSFYGKIRKDELLGPIFNGLIQDRWAEHLEKMYTFWETVLLDNHSYYGSPFAPHATMDVQKHHFERWVEIFNANMDSLFAGEIADEAKWRAAKMAEMFNYKIQYIRENRL</sequence>
<evidence type="ECO:0000313" key="6">
    <source>
        <dbReference type="Proteomes" id="UP000262142"/>
    </source>
</evidence>
<dbReference type="AlphaFoldDB" id="A0A383TWT6"/>
<gene>
    <name evidence="5" type="primary">ctb</name>
    <name evidence="5" type="ORF">SAMEA104719789_00349</name>
</gene>
<dbReference type="GO" id="GO:0019825">
    <property type="term" value="F:oxygen binding"/>
    <property type="evidence" value="ECO:0007669"/>
    <property type="project" value="InterPro"/>
</dbReference>
<accession>A0A383TWT6</accession>
<dbReference type="Gene3D" id="1.10.490.10">
    <property type="entry name" value="Globins"/>
    <property type="match status" value="1"/>
</dbReference>
<evidence type="ECO:0000313" key="5">
    <source>
        <dbReference type="EMBL" id="SZD71253.1"/>
    </source>
</evidence>
<organism evidence="5 6">
    <name type="scientific">Candidatus Ornithobacterium hominis</name>
    <dbReference type="NCBI Taxonomy" id="2497989"/>
    <lineage>
        <taxon>Bacteria</taxon>
        <taxon>Pseudomonadati</taxon>
        <taxon>Bacteroidota</taxon>
        <taxon>Flavobacteriia</taxon>
        <taxon>Flavobacteriales</taxon>
        <taxon>Weeksellaceae</taxon>
        <taxon>Ornithobacterium</taxon>
    </lineage>
</organism>
<proteinExistence type="predicted"/>
<name>A0A383TWT6_9FLAO</name>
<evidence type="ECO:0000256" key="4">
    <source>
        <dbReference type="ARBA" id="ARBA00023004"/>
    </source>
</evidence>
<reference evidence="5 6" key="1">
    <citation type="submission" date="2018-09" db="EMBL/GenBank/DDBJ databases">
        <authorList>
            <consortium name="Pathogen Informatics"/>
        </authorList>
    </citation>
    <scope>NUCLEOTIDE SEQUENCE [LARGE SCALE GENOMIC DNA]</scope>
    <source>
        <strain evidence="5 6">OH-22767</strain>
    </source>
</reference>
<evidence type="ECO:0000256" key="3">
    <source>
        <dbReference type="ARBA" id="ARBA00022723"/>
    </source>
</evidence>
<evidence type="ECO:0000256" key="2">
    <source>
        <dbReference type="ARBA" id="ARBA00022617"/>
    </source>
</evidence>
<dbReference type="GO" id="GO:0020037">
    <property type="term" value="F:heme binding"/>
    <property type="evidence" value="ECO:0007669"/>
    <property type="project" value="InterPro"/>
</dbReference>
<keyword evidence="1" id="KW-0813">Transport</keyword>
<keyword evidence="6" id="KW-1185">Reference proteome</keyword>